<evidence type="ECO:0000313" key="3">
    <source>
        <dbReference type="Proteomes" id="UP000031668"/>
    </source>
</evidence>
<organism evidence="2 3">
    <name type="scientific">Thelohanellus kitauei</name>
    <name type="common">Myxosporean</name>
    <dbReference type="NCBI Taxonomy" id="669202"/>
    <lineage>
        <taxon>Eukaryota</taxon>
        <taxon>Metazoa</taxon>
        <taxon>Cnidaria</taxon>
        <taxon>Myxozoa</taxon>
        <taxon>Myxosporea</taxon>
        <taxon>Bivalvulida</taxon>
        <taxon>Platysporina</taxon>
        <taxon>Myxobolidae</taxon>
        <taxon>Thelohanellus</taxon>
    </lineage>
</organism>
<feature type="signal peptide" evidence="1">
    <location>
        <begin position="1"/>
        <end position="17"/>
    </location>
</feature>
<comment type="caution">
    <text evidence="2">The sequence shown here is derived from an EMBL/GenBank/DDBJ whole genome shotgun (WGS) entry which is preliminary data.</text>
</comment>
<feature type="chain" id="PRO_5002152244" evidence="1">
    <location>
        <begin position="18"/>
        <end position="269"/>
    </location>
</feature>
<dbReference type="Proteomes" id="UP000031668">
    <property type="component" value="Unassembled WGS sequence"/>
</dbReference>
<keyword evidence="1" id="KW-0732">Signal</keyword>
<protein>
    <submittedName>
        <fullName evidence="2">Uncharacterized protein</fullName>
    </submittedName>
</protein>
<dbReference type="AlphaFoldDB" id="A0A0C2MNM5"/>
<name>A0A0C2MNM5_THEKT</name>
<sequence>MAIYILSLLAIVFSTYGVRKTQKWKVFEPLTDSIFLRVKLDFKMEYSFNHTEQIYTQSDITHFLIYASSSQLWIEISKGVNRDFTLIICKTVDYGSEILLLNCTANIIPPNTDRVKNIRFLHKYKLSKNTKYEFSGHQEYSHSVVKDEDYFNFHLYYLTIEFKDYTNACELNDENFHEIFINSTYLVPCKREARGQAIDVDTREDKETTGTCCCVKSQNSVKPNVGDEQSCEFIFYASGCNSLSSTECFPHLNEDIMKSAECKFCKSNF</sequence>
<gene>
    <name evidence="2" type="ORF">RF11_03041</name>
</gene>
<proteinExistence type="predicted"/>
<evidence type="ECO:0000256" key="1">
    <source>
        <dbReference type="SAM" id="SignalP"/>
    </source>
</evidence>
<accession>A0A0C2MNM5</accession>
<evidence type="ECO:0000313" key="2">
    <source>
        <dbReference type="EMBL" id="KII68836.1"/>
    </source>
</evidence>
<dbReference type="EMBL" id="JWZT01002700">
    <property type="protein sequence ID" value="KII68836.1"/>
    <property type="molecule type" value="Genomic_DNA"/>
</dbReference>
<reference evidence="2 3" key="1">
    <citation type="journal article" date="2014" name="Genome Biol. Evol.">
        <title>The genome of the myxosporean Thelohanellus kitauei shows adaptations to nutrient acquisition within its fish host.</title>
        <authorList>
            <person name="Yang Y."/>
            <person name="Xiong J."/>
            <person name="Zhou Z."/>
            <person name="Huo F."/>
            <person name="Miao W."/>
            <person name="Ran C."/>
            <person name="Liu Y."/>
            <person name="Zhang J."/>
            <person name="Feng J."/>
            <person name="Wang M."/>
            <person name="Wang M."/>
            <person name="Wang L."/>
            <person name="Yao B."/>
        </authorList>
    </citation>
    <scope>NUCLEOTIDE SEQUENCE [LARGE SCALE GENOMIC DNA]</scope>
    <source>
        <strain evidence="2">Wuqing</strain>
    </source>
</reference>
<keyword evidence="3" id="KW-1185">Reference proteome</keyword>